<gene>
    <name evidence="1" type="ORF">RPERSI_LOCUS15894</name>
</gene>
<accession>A0ACA9QW46</accession>
<proteinExistence type="predicted"/>
<keyword evidence="2" id="KW-1185">Reference proteome</keyword>
<dbReference type="Proteomes" id="UP000789920">
    <property type="component" value="Unassembled WGS sequence"/>
</dbReference>
<reference evidence="1" key="1">
    <citation type="submission" date="2021-06" db="EMBL/GenBank/DDBJ databases">
        <authorList>
            <person name="Kallberg Y."/>
            <person name="Tangrot J."/>
            <person name="Rosling A."/>
        </authorList>
    </citation>
    <scope>NUCLEOTIDE SEQUENCE</scope>
    <source>
        <strain evidence="1">MA461A</strain>
    </source>
</reference>
<organism evidence="1 2">
    <name type="scientific">Racocetra persica</name>
    <dbReference type="NCBI Taxonomy" id="160502"/>
    <lineage>
        <taxon>Eukaryota</taxon>
        <taxon>Fungi</taxon>
        <taxon>Fungi incertae sedis</taxon>
        <taxon>Mucoromycota</taxon>
        <taxon>Glomeromycotina</taxon>
        <taxon>Glomeromycetes</taxon>
        <taxon>Diversisporales</taxon>
        <taxon>Gigasporaceae</taxon>
        <taxon>Racocetra</taxon>
    </lineage>
</organism>
<dbReference type="EMBL" id="CAJVQC010038671">
    <property type="protein sequence ID" value="CAG8766754.1"/>
    <property type="molecule type" value="Genomic_DNA"/>
</dbReference>
<sequence>KTSSAMIEAKSKLWEPVDLSEDTNFCNIYICYIITEVFESCHSKLNQEFAIAVIDMMFDPTITTTSLTEEYKSDFDYCHELSLLDTPSSVYYNDNDYTDI</sequence>
<name>A0ACA9QW46_9GLOM</name>
<feature type="non-terminal residue" evidence="1">
    <location>
        <position position="1"/>
    </location>
</feature>
<evidence type="ECO:0000313" key="1">
    <source>
        <dbReference type="EMBL" id="CAG8766754.1"/>
    </source>
</evidence>
<evidence type="ECO:0000313" key="2">
    <source>
        <dbReference type="Proteomes" id="UP000789920"/>
    </source>
</evidence>
<comment type="caution">
    <text evidence="1">The sequence shown here is derived from an EMBL/GenBank/DDBJ whole genome shotgun (WGS) entry which is preliminary data.</text>
</comment>
<protein>
    <submittedName>
        <fullName evidence="1">17173_t:CDS:1</fullName>
    </submittedName>
</protein>